<protein>
    <submittedName>
        <fullName evidence="2">Maltose O-acetyltransferase</fullName>
        <ecNumber evidence="2">2.3.1.79</ecNumber>
    </submittedName>
</protein>
<dbReference type="InterPro" id="IPR011004">
    <property type="entry name" value="Trimer_LpxA-like_sf"/>
</dbReference>
<dbReference type="Gene3D" id="2.160.10.10">
    <property type="entry name" value="Hexapeptide repeat proteins"/>
    <property type="match status" value="1"/>
</dbReference>
<keyword evidence="2" id="KW-0808">Transferase</keyword>
<comment type="caution">
    <text evidence="2">The sequence shown here is derived from an EMBL/GenBank/DDBJ whole genome shotgun (WGS) entry which is preliminary data.</text>
</comment>
<keyword evidence="1" id="KW-1133">Transmembrane helix</keyword>
<evidence type="ECO:0000313" key="3">
    <source>
        <dbReference type="Proteomes" id="UP000546007"/>
    </source>
</evidence>
<dbReference type="CDD" id="cd04647">
    <property type="entry name" value="LbH_MAT_like"/>
    <property type="match status" value="1"/>
</dbReference>
<dbReference type="EC" id="2.3.1.79" evidence="2"/>
<keyword evidence="2" id="KW-0012">Acyltransferase</keyword>
<accession>A0A7W6HVQ9</accession>
<dbReference type="GO" id="GO:0008925">
    <property type="term" value="F:maltose O-acetyltransferase activity"/>
    <property type="evidence" value="ECO:0007669"/>
    <property type="project" value="UniProtKB-EC"/>
</dbReference>
<dbReference type="Pfam" id="PF14602">
    <property type="entry name" value="Hexapep_2"/>
    <property type="match status" value="1"/>
</dbReference>
<evidence type="ECO:0000313" key="2">
    <source>
        <dbReference type="EMBL" id="MBB4025259.1"/>
    </source>
</evidence>
<keyword evidence="1" id="KW-0472">Membrane</keyword>
<sequence length="183" mass="21092">MDEMLNNRKIGLCYYFFLFLYYIFATHLPDSYTPIIGKWCNWLRIVCVRHIFLKCGKIYTFNRKVKFGLGQDIQIGDFSGIGANVDMPHDIVIGSHVMLGRQTHIFAANHTFDRKDVSMNMQREVHRKRIIIEDDCWIGLRVIILPGKIIRKGSIIGAGAVVTKNFEEYSVIGGNPAKLIRKR</sequence>
<dbReference type="Proteomes" id="UP000546007">
    <property type="component" value="Unassembled WGS sequence"/>
</dbReference>
<dbReference type="PANTHER" id="PTHR23416">
    <property type="entry name" value="SIALIC ACID SYNTHASE-RELATED"/>
    <property type="match status" value="1"/>
</dbReference>
<dbReference type="AlphaFoldDB" id="A0A7W6HVQ9"/>
<dbReference type="EMBL" id="JACIES010000002">
    <property type="protein sequence ID" value="MBB4025259.1"/>
    <property type="molecule type" value="Genomic_DNA"/>
</dbReference>
<dbReference type="InterPro" id="IPR051159">
    <property type="entry name" value="Hexapeptide_acetyltransf"/>
</dbReference>
<keyword evidence="3" id="KW-1185">Reference proteome</keyword>
<gene>
    <name evidence="2" type="ORF">GGR14_001031</name>
</gene>
<dbReference type="SUPFAM" id="SSF51161">
    <property type="entry name" value="Trimeric LpxA-like enzymes"/>
    <property type="match status" value="1"/>
</dbReference>
<proteinExistence type="predicted"/>
<dbReference type="RefSeq" id="WP_229782908.1">
    <property type="nucleotide sequence ID" value="NZ_AP028155.1"/>
</dbReference>
<evidence type="ECO:0000256" key="1">
    <source>
        <dbReference type="SAM" id="Phobius"/>
    </source>
</evidence>
<name>A0A7W6HVQ9_9BACT</name>
<keyword evidence="1" id="KW-0812">Transmembrane</keyword>
<organism evidence="2 3">
    <name type="scientific">Butyricimonas faecihominis</name>
    <dbReference type="NCBI Taxonomy" id="1472416"/>
    <lineage>
        <taxon>Bacteria</taxon>
        <taxon>Pseudomonadati</taxon>
        <taxon>Bacteroidota</taxon>
        <taxon>Bacteroidia</taxon>
        <taxon>Bacteroidales</taxon>
        <taxon>Odoribacteraceae</taxon>
        <taxon>Butyricimonas</taxon>
    </lineage>
</organism>
<dbReference type="InterPro" id="IPR001451">
    <property type="entry name" value="Hexapep"/>
</dbReference>
<feature type="transmembrane region" description="Helical" evidence="1">
    <location>
        <begin position="12"/>
        <end position="28"/>
    </location>
</feature>
<reference evidence="2 3" key="1">
    <citation type="submission" date="2020-08" db="EMBL/GenBank/DDBJ databases">
        <title>Genomic Encyclopedia of Type Strains, Phase IV (KMG-IV): sequencing the most valuable type-strain genomes for metagenomic binning, comparative biology and taxonomic classification.</title>
        <authorList>
            <person name="Goeker M."/>
        </authorList>
    </citation>
    <scope>NUCLEOTIDE SEQUENCE [LARGE SCALE GENOMIC DNA]</scope>
    <source>
        <strain evidence="2 3">DSM 105721</strain>
    </source>
</reference>
<dbReference type="GeneID" id="93099521"/>